<comment type="similarity">
    <text evidence="1">Belongs to the peptidase C59 family.</text>
</comment>
<name>A0A2H9T7P1_9ZZZZ</name>
<dbReference type="AlphaFoldDB" id="A0A2H9T7P1"/>
<evidence type="ECO:0000256" key="2">
    <source>
        <dbReference type="ARBA" id="ARBA00022801"/>
    </source>
</evidence>
<dbReference type="EC" id="3.5.1.24" evidence="4"/>
<evidence type="ECO:0000313" key="4">
    <source>
        <dbReference type="EMBL" id="PJE79236.1"/>
    </source>
</evidence>
<evidence type="ECO:0000259" key="3">
    <source>
        <dbReference type="Pfam" id="PF02275"/>
    </source>
</evidence>
<feature type="domain" description="Choloylglycine hydrolase/NAAA C-terminal" evidence="3">
    <location>
        <begin position="28"/>
        <end position="327"/>
    </location>
</feature>
<reference evidence="4" key="1">
    <citation type="journal article" date="2017" name="Appl. Environ. Microbiol.">
        <title>Molecular characterization of an Endozoicomonas-like organism causing infection in king scallop Pecten maximus L.</title>
        <authorList>
            <person name="Cano I."/>
            <person name="van Aerle R."/>
            <person name="Ross S."/>
            <person name="Verner-Jeffreys D.W."/>
            <person name="Paley R.K."/>
            <person name="Rimmer G."/>
            <person name="Ryder D."/>
            <person name="Hooper P."/>
            <person name="Stone D."/>
            <person name="Feist S.W."/>
        </authorList>
    </citation>
    <scope>NUCLEOTIDE SEQUENCE</scope>
</reference>
<dbReference type="Pfam" id="PF02275">
    <property type="entry name" value="CBAH"/>
    <property type="match status" value="1"/>
</dbReference>
<dbReference type="SUPFAM" id="SSF56235">
    <property type="entry name" value="N-terminal nucleophile aminohydrolases (Ntn hydrolases)"/>
    <property type="match status" value="1"/>
</dbReference>
<protein>
    <submittedName>
        <fullName evidence="4">Choloylglycine hydrolase</fullName>
        <ecNumber evidence="4">3.5.1.24</ecNumber>
    </submittedName>
</protein>
<sequence>MRKKSISLIISSLLTMTSAGITSDASACSTVFLNQYDNVKVVGRNMDFMYPCDPALVISPRGIHRTGSTAEKPLTWISQYGSVITVVEDIFTSEGMNEEGLSAHAQAFTSQEQTVVDSKGPVLDSNYWINYILDTHATVQEVVDDLQHIKMRAVFFPVTYPTDSKHIAVEDKTGDAAVIEISHGQLNIYHGKEYRVMTNYPTYDKHLAAYKKQDNNKIPLDSGAESRFIRLSYHTGNIPEPRNSTEALAYMNSVINSAAFVMGQPVPEEDQPFVDTYAQYADHKEELRGASTYWQTLSDLNNKAYYFKSVSSPNYLKVDMDDIDFDHLTQVRHLDNIMKIPASAGNQLVKQFQPQKGDIYSRYHG</sequence>
<dbReference type="EMBL" id="NSIT01000085">
    <property type="protein sequence ID" value="PJE79236.1"/>
    <property type="molecule type" value="Genomic_DNA"/>
</dbReference>
<gene>
    <name evidence="4" type="primary">cbh_1</name>
    <name evidence="4" type="ORF">CI610_01807</name>
</gene>
<organism evidence="4">
    <name type="scientific">invertebrate metagenome</name>
    <dbReference type="NCBI Taxonomy" id="1711999"/>
    <lineage>
        <taxon>unclassified sequences</taxon>
        <taxon>metagenomes</taxon>
        <taxon>organismal metagenomes</taxon>
    </lineage>
</organism>
<keyword evidence="2 4" id="KW-0378">Hydrolase</keyword>
<dbReference type="InterPro" id="IPR052193">
    <property type="entry name" value="Peptidase_C59"/>
</dbReference>
<comment type="caution">
    <text evidence="4">The sequence shown here is derived from an EMBL/GenBank/DDBJ whole genome shotgun (WGS) entry which is preliminary data.</text>
</comment>
<dbReference type="PANTHER" id="PTHR35527:SF2">
    <property type="entry name" value="HYDROLASE"/>
    <property type="match status" value="1"/>
</dbReference>
<dbReference type="PANTHER" id="PTHR35527">
    <property type="entry name" value="CHOLOYLGLYCINE HYDROLASE"/>
    <property type="match status" value="1"/>
</dbReference>
<dbReference type="InterPro" id="IPR029132">
    <property type="entry name" value="CBAH/NAAA_C"/>
</dbReference>
<dbReference type="Gene3D" id="3.60.60.10">
    <property type="entry name" value="Penicillin V Acylase, Chain A"/>
    <property type="match status" value="1"/>
</dbReference>
<dbReference type="InterPro" id="IPR029055">
    <property type="entry name" value="Ntn_hydrolases_N"/>
</dbReference>
<proteinExistence type="inferred from homology"/>
<dbReference type="GO" id="GO:0045302">
    <property type="term" value="F:choloylglycine hydrolase activity"/>
    <property type="evidence" value="ECO:0007669"/>
    <property type="project" value="UniProtKB-EC"/>
</dbReference>
<evidence type="ECO:0000256" key="1">
    <source>
        <dbReference type="ARBA" id="ARBA00006625"/>
    </source>
</evidence>
<accession>A0A2H9T7P1</accession>